<dbReference type="Proteomes" id="UP000248806">
    <property type="component" value="Unassembled WGS sequence"/>
</dbReference>
<reference evidence="10 11" key="1">
    <citation type="submission" date="2018-06" db="EMBL/GenBank/DDBJ databases">
        <title>Genomic Encyclopedia of Archaeal and Bacterial Type Strains, Phase II (KMG-II): from individual species to whole genera.</title>
        <authorList>
            <person name="Goeker M."/>
        </authorList>
    </citation>
    <scope>NUCLEOTIDE SEQUENCE [LARGE SCALE GENOMIC DNA]</scope>
    <source>
        <strain evidence="10 11">ATCC BAA-1881</strain>
    </source>
</reference>
<evidence type="ECO:0000256" key="2">
    <source>
        <dbReference type="ARBA" id="ARBA00008821"/>
    </source>
</evidence>
<keyword evidence="11" id="KW-1185">Reference proteome</keyword>
<dbReference type="Pfam" id="PF00860">
    <property type="entry name" value="Xan_ur_permease"/>
    <property type="match status" value="1"/>
</dbReference>
<evidence type="ECO:0000256" key="6">
    <source>
        <dbReference type="ARBA" id="ARBA00022989"/>
    </source>
</evidence>
<feature type="transmembrane region" description="Helical" evidence="9">
    <location>
        <begin position="416"/>
        <end position="439"/>
    </location>
</feature>
<dbReference type="EMBL" id="QKUF01000009">
    <property type="protein sequence ID" value="PZW29332.1"/>
    <property type="molecule type" value="Genomic_DNA"/>
</dbReference>
<evidence type="ECO:0000256" key="1">
    <source>
        <dbReference type="ARBA" id="ARBA00004651"/>
    </source>
</evidence>
<feature type="transmembrane region" description="Helical" evidence="9">
    <location>
        <begin position="117"/>
        <end position="135"/>
    </location>
</feature>
<feature type="transmembrane region" description="Helical" evidence="9">
    <location>
        <begin position="355"/>
        <end position="376"/>
    </location>
</feature>
<accession>A0A326U720</accession>
<evidence type="ECO:0000256" key="4">
    <source>
        <dbReference type="ARBA" id="ARBA00022475"/>
    </source>
</evidence>
<comment type="similarity">
    <text evidence="2">Belongs to the nucleobase:cation symporter-2 (NCS2) (TC 2.A.40) family.</text>
</comment>
<evidence type="ECO:0000313" key="11">
    <source>
        <dbReference type="Proteomes" id="UP000248806"/>
    </source>
</evidence>
<evidence type="ECO:0000256" key="7">
    <source>
        <dbReference type="ARBA" id="ARBA00023136"/>
    </source>
</evidence>
<evidence type="ECO:0000256" key="5">
    <source>
        <dbReference type="ARBA" id="ARBA00022692"/>
    </source>
</evidence>
<keyword evidence="3" id="KW-0813">Transport</keyword>
<feature type="transmembrane region" description="Helical" evidence="9">
    <location>
        <begin position="388"/>
        <end position="410"/>
    </location>
</feature>
<gene>
    <name evidence="10" type="ORF">EI42_03054</name>
</gene>
<keyword evidence="7 9" id="KW-0472">Membrane</keyword>
<comment type="subcellular location">
    <subcellularLocation>
        <location evidence="1">Cell membrane</location>
        <topology evidence="1">Multi-pass membrane protein</topology>
    </subcellularLocation>
</comment>
<protein>
    <submittedName>
        <fullName evidence="10">Xanthine permease</fullName>
    </submittedName>
</protein>
<dbReference type="NCBIfam" id="NF037981">
    <property type="entry name" value="NCS2_1"/>
    <property type="match status" value="1"/>
</dbReference>
<dbReference type="PROSITE" id="PS01116">
    <property type="entry name" value="XANTH_URACIL_PERMASE"/>
    <property type="match status" value="1"/>
</dbReference>
<feature type="transmembrane region" description="Helical" evidence="9">
    <location>
        <begin position="177"/>
        <end position="200"/>
    </location>
</feature>
<feature type="transmembrane region" description="Helical" evidence="9">
    <location>
        <begin position="330"/>
        <end position="349"/>
    </location>
</feature>
<sequence length="492" mass="51883">MANVTVDAQKQTKAVHPVDEVLPLGQLLVYGFQHVLVMYAGAVAVPLLVGAALRLSQEQIVYLINADLFTSGIATLIQVLGLGKLPIGSKMPIIQGCTFTAVTPMILIGNTHDLTTIYGSVIVSGLIVFLISPYFSRITRFFPPVVTGTIITTIGLTLLPTAIGWAGGGQALSDPAFGNIGIVLFSFAVLVFILLIYRFFRGFISNIAVLLGIVIGTLVAIPLGLTNFAEVTRADWFGITTPFRYGLPTFDLASIAAMTLVMLVTMAETTGDMIAVGDIVGKRVSRRVLASGLRADGLSTMIGGVLNSFPYTAFAENVGLVSLTNVKSRFVVATTGVMLLVLGLFPKLGAVVAAIPAPVLGGAGIVLFGTVAAVGIKSLAKVDFSNHANVMIVAVSLGVGMIPVGAPTFYHQLPDWLQIITNSGITAGCVAAIVLNIYFHGFKGGGHKDEIMEHEEHELQPVLATEGPRLDEFASEAPAPKREEKGIPDKED</sequence>
<evidence type="ECO:0000256" key="3">
    <source>
        <dbReference type="ARBA" id="ARBA00022448"/>
    </source>
</evidence>
<keyword evidence="4" id="KW-1003">Cell membrane</keyword>
<dbReference type="NCBIfam" id="TIGR00801">
    <property type="entry name" value="ncs2"/>
    <property type="match status" value="1"/>
</dbReference>
<dbReference type="GO" id="GO:0042907">
    <property type="term" value="F:xanthine transmembrane transporter activity"/>
    <property type="evidence" value="ECO:0007669"/>
    <property type="project" value="TreeGrafter"/>
</dbReference>
<dbReference type="PANTHER" id="PTHR42810">
    <property type="entry name" value="PURINE PERMEASE C1399.01C-RELATED"/>
    <property type="match status" value="1"/>
</dbReference>
<dbReference type="OrthoDB" id="9805749at2"/>
<feature type="transmembrane region" description="Helical" evidence="9">
    <location>
        <begin position="207"/>
        <end position="225"/>
    </location>
</feature>
<dbReference type="RefSeq" id="WP_111323416.1">
    <property type="nucleotide sequence ID" value="NZ_BIFX01000001.1"/>
</dbReference>
<feature type="region of interest" description="Disordered" evidence="8">
    <location>
        <begin position="463"/>
        <end position="492"/>
    </location>
</feature>
<evidence type="ECO:0000313" key="10">
    <source>
        <dbReference type="EMBL" id="PZW29332.1"/>
    </source>
</evidence>
<evidence type="ECO:0000256" key="8">
    <source>
        <dbReference type="SAM" id="MobiDB-lite"/>
    </source>
</evidence>
<dbReference type="NCBIfam" id="TIGR03173">
    <property type="entry name" value="pbuX"/>
    <property type="match status" value="1"/>
</dbReference>
<proteinExistence type="inferred from homology"/>
<dbReference type="PANTHER" id="PTHR42810:SF4">
    <property type="entry name" value="URIC ACID TRANSPORTER UACT"/>
    <property type="match status" value="1"/>
</dbReference>
<feature type="transmembrane region" description="Helical" evidence="9">
    <location>
        <begin position="142"/>
        <end position="165"/>
    </location>
</feature>
<dbReference type="InterPro" id="IPR006043">
    <property type="entry name" value="NCS2"/>
</dbReference>
<keyword evidence="5 9" id="KW-0812">Transmembrane</keyword>
<feature type="compositionally biased region" description="Basic and acidic residues" evidence="8">
    <location>
        <begin position="479"/>
        <end position="492"/>
    </location>
</feature>
<name>A0A326U720_THEHA</name>
<keyword evidence="6 9" id="KW-1133">Transmembrane helix</keyword>
<comment type="caution">
    <text evidence="10">The sequence shown here is derived from an EMBL/GenBank/DDBJ whole genome shotgun (WGS) entry which is preliminary data.</text>
</comment>
<organism evidence="10 11">
    <name type="scientific">Thermosporothrix hazakensis</name>
    <dbReference type="NCBI Taxonomy" id="644383"/>
    <lineage>
        <taxon>Bacteria</taxon>
        <taxon>Bacillati</taxon>
        <taxon>Chloroflexota</taxon>
        <taxon>Ktedonobacteria</taxon>
        <taxon>Ktedonobacterales</taxon>
        <taxon>Thermosporotrichaceae</taxon>
        <taxon>Thermosporothrix</taxon>
    </lineage>
</organism>
<dbReference type="InterPro" id="IPR006042">
    <property type="entry name" value="Xan_ur_permease"/>
</dbReference>
<feature type="transmembrane region" description="Helical" evidence="9">
    <location>
        <begin position="60"/>
        <end position="81"/>
    </location>
</feature>
<dbReference type="GO" id="GO:0005886">
    <property type="term" value="C:plasma membrane"/>
    <property type="evidence" value="ECO:0007669"/>
    <property type="project" value="UniProtKB-SubCell"/>
</dbReference>
<evidence type="ECO:0000256" key="9">
    <source>
        <dbReference type="SAM" id="Phobius"/>
    </source>
</evidence>
<dbReference type="InterPro" id="IPR017588">
    <property type="entry name" value="UacT-like"/>
</dbReference>
<dbReference type="AlphaFoldDB" id="A0A326U720"/>
<feature type="transmembrane region" description="Helical" evidence="9">
    <location>
        <begin position="27"/>
        <end position="53"/>
    </location>
</feature>